<sequence>MLPCISTSSLLVAADASSSIPSSVPSSVDTSAEGGTAVANSEGSTEALPKRKKGALGPVEKKIACAATAATSKKITEAVRYIEEVDQLVKNIAKEHKVSQDCMCQLAGQVLAIKNKKGASNWNVLVHFKGQELNDGHTVGNKLCLLNIHAAIHKDADMMDILNSNGKHMLELRQQYKDKKEEEKKNIMQCAYFYLFSSIDCR</sequence>
<protein>
    <submittedName>
        <fullName evidence="2">Uncharacterized protein</fullName>
    </submittedName>
</protein>
<keyword evidence="3" id="KW-1185">Reference proteome</keyword>
<evidence type="ECO:0000313" key="2">
    <source>
        <dbReference type="EMBL" id="KAE9385415.1"/>
    </source>
</evidence>
<organism evidence="2 3">
    <name type="scientific">Gymnopus androsaceus JB14</name>
    <dbReference type="NCBI Taxonomy" id="1447944"/>
    <lineage>
        <taxon>Eukaryota</taxon>
        <taxon>Fungi</taxon>
        <taxon>Dikarya</taxon>
        <taxon>Basidiomycota</taxon>
        <taxon>Agaricomycotina</taxon>
        <taxon>Agaricomycetes</taxon>
        <taxon>Agaricomycetidae</taxon>
        <taxon>Agaricales</taxon>
        <taxon>Marasmiineae</taxon>
        <taxon>Omphalotaceae</taxon>
        <taxon>Gymnopus</taxon>
    </lineage>
</organism>
<name>A0A6A4GJH7_9AGAR</name>
<accession>A0A6A4GJH7</accession>
<dbReference type="AlphaFoldDB" id="A0A6A4GJH7"/>
<dbReference type="EMBL" id="ML769988">
    <property type="protein sequence ID" value="KAE9385415.1"/>
    <property type="molecule type" value="Genomic_DNA"/>
</dbReference>
<dbReference type="Proteomes" id="UP000799118">
    <property type="component" value="Unassembled WGS sequence"/>
</dbReference>
<feature type="region of interest" description="Disordered" evidence="1">
    <location>
        <begin position="19"/>
        <end position="53"/>
    </location>
</feature>
<evidence type="ECO:0000313" key="3">
    <source>
        <dbReference type="Proteomes" id="UP000799118"/>
    </source>
</evidence>
<reference evidence="2" key="1">
    <citation type="journal article" date="2019" name="Environ. Microbiol.">
        <title>Fungal ecological strategies reflected in gene transcription - a case study of two litter decomposers.</title>
        <authorList>
            <person name="Barbi F."/>
            <person name="Kohler A."/>
            <person name="Barry K."/>
            <person name="Baskaran P."/>
            <person name="Daum C."/>
            <person name="Fauchery L."/>
            <person name="Ihrmark K."/>
            <person name="Kuo A."/>
            <person name="LaButti K."/>
            <person name="Lipzen A."/>
            <person name="Morin E."/>
            <person name="Grigoriev I.V."/>
            <person name="Henrissat B."/>
            <person name="Lindahl B."/>
            <person name="Martin F."/>
        </authorList>
    </citation>
    <scope>NUCLEOTIDE SEQUENCE</scope>
    <source>
        <strain evidence="2">JB14</strain>
    </source>
</reference>
<feature type="compositionally biased region" description="Low complexity" evidence="1">
    <location>
        <begin position="19"/>
        <end position="32"/>
    </location>
</feature>
<dbReference type="OrthoDB" id="3253416at2759"/>
<gene>
    <name evidence="2" type="ORF">BT96DRAFT_1007064</name>
</gene>
<evidence type="ECO:0000256" key="1">
    <source>
        <dbReference type="SAM" id="MobiDB-lite"/>
    </source>
</evidence>
<proteinExistence type="predicted"/>